<evidence type="ECO:0000256" key="2">
    <source>
        <dbReference type="ARBA" id="ARBA00022980"/>
    </source>
</evidence>
<dbReference type="NCBIfam" id="TIGR00280">
    <property type="entry name" value="eL43_euk_arch"/>
    <property type="match status" value="1"/>
</dbReference>
<dbReference type="RefSeq" id="XP_011131675.1">
    <property type="nucleotide sequence ID" value="XM_011133373.1"/>
</dbReference>
<dbReference type="eggNOG" id="KOG0402">
    <property type="taxonomic scope" value="Eukaryota"/>
</dbReference>
<dbReference type="AlphaFoldDB" id="A0A023B3G1"/>
<protein>
    <submittedName>
        <fullName evidence="4">60S ribosomal protein L37a</fullName>
    </submittedName>
</protein>
<name>A0A023B3G1_GRENI</name>
<dbReference type="InterPro" id="IPR011332">
    <property type="entry name" value="Ribosomal_zn-bd"/>
</dbReference>
<keyword evidence="2 4" id="KW-0689">Ribosomal protein</keyword>
<dbReference type="HAMAP" id="MF_00327">
    <property type="entry name" value="Ribosomal_eL43"/>
    <property type="match status" value="1"/>
</dbReference>
<dbReference type="SUPFAM" id="SSF57829">
    <property type="entry name" value="Zn-binding ribosomal proteins"/>
    <property type="match status" value="1"/>
</dbReference>
<organism evidence="4 5">
    <name type="scientific">Gregarina niphandrodes</name>
    <name type="common">Septate eugregarine</name>
    <dbReference type="NCBI Taxonomy" id="110365"/>
    <lineage>
        <taxon>Eukaryota</taxon>
        <taxon>Sar</taxon>
        <taxon>Alveolata</taxon>
        <taxon>Apicomplexa</taxon>
        <taxon>Conoidasida</taxon>
        <taxon>Gregarinasina</taxon>
        <taxon>Eugregarinorida</taxon>
        <taxon>Gregarinidae</taxon>
        <taxon>Gregarina</taxon>
    </lineage>
</organism>
<evidence type="ECO:0000313" key="4">
    <source>
        <dbReference type="EMBL" id="EZG55296.1"/>
    </source>
</evidence>
<proteinExistence type="inferred from homology"/>
<dbReference type="GO" id="GO:0006412">
    <property type="term" value="P:translation"/>
    <property type="evidence" value="ECO:0007669"/>
    <property type="project" value="InterPro"/>
</dbReference>
<dbReference type="Proteomes" id="UP000019763">
    <property type="component" value="Unassembled WGS sequence"/>
</dbReference>
<dbReference type="OrthoDB" id="10258345at2759"/>
<dbReference type="InterPro" id="IPR050522">
    <property type="entry name" value="Ribosomal_protein_eL43"/>
</dbReference>
<dbReference type="GeneID" id="22914096"/>
<dbReference type="PANTHER" id="PTHR48129">
    <property type="entry name" value="60S RIBOSOMAL PROTEIN L37A"/>
    <property type="match status" value="1"/>
</dbReference>
<gene>
    <name evidence="4" type="ORF">GNI_115250</name>
</gene>
<accession>A0A023B3G1</accession>
<dbReference type="PANTHER" id="PTHR48129:SF1">
    <property type="entry name" value="LARGE RIBOSOMAL SUBUNIT PROTEIN EL43"/>
    <property type="match status" value="1"/>
</dbReference>
<dbReference type="VEuPathDB" id="CryptoDB:GNI_115250"/>
<keyword evidence="5" id="KW-1185">Reference proteome</keyword>
<dbReference type="Pfam" id="PF01780">
    <property type="entry name" value="Ribosomal_L37ae"/>
    <property type="match status" value="1"/>
</dbReference>
<dbReference type="Gene3D" id="2.20.25.30">
    <property type="match status" value="1"/>
</dbReference>
<evidence type="ECO:0000256" key="3">
    <source>
        <dbReference type="ARBA" id="ARBA00023274"/>
    </source>
</evidence>
<dbReference type="GO" id="GO:0003735">
    <property type="term" value="F:structural constituent of ribosome"/>
    <property type="evidence" value="ECO:0007669"/>
    <property type="project" value="InterPro"/>
</dbReference>
<dbReference type="InterPro" id="IPR002674">
    <property type="entry name" value="Ribosomal_eL43"/>
</dbReference>
<dbReference type="InterPro" id="IPR011331">
    <property type="entry name" value="Ribosomal_eL37/eL43"/>
</dbReference>
<evidence type="ECO:0000256" key="1">
    <source>
        <dbReference type="ARBA" id="ARBA00008672"/>
    </source>
</evidence>
<evidence type="ECO:0000313" key="5">
    <source>
        <dbReference type="Proteomes" id="UP000019763"/>
    </source>
</evidence>
<keyword evidence="3" id="KW-0687">Ribonucleoprotein</keyword>
<sequence length="96" mass="10431">MARRTKKVGIAGRYGVRYGASLRKMARKFLVSAHSKYVCAFCGKTTVKRQAVGVWKCKGCNKTMAGGAWIFGTTAAAVARSTISRLRKAQTITVDN</sequence>
<reference evidence="4" key="1">
    <citation type="submission" date="2013-12" db="EMBL/GenBank/DDBJ databases">
        <authorList>
            <person name="Omoto C.K."/>
            <person name="Sibley D."/>
            <person name="Venepally P."/>
            <person name="Hadjithomas M."/>
            <person name="Karamycheva S."/>
            <person name="Brunk B."/>
            <person name="Roos D."/>
            <person name="Caler E."/>
            <person name="Lorenzi H."/>
        </authorList>
    </citation>
    <scope>NUCLEOTIDE SEQUENCE</scope>
</reference>
<dbReference type="GO" id="GO:0005840">
    <property type="term" value="C:ribosome"/>
    <property type="evidence" value="ECO:0007669"/>
    <property type="project" value="UniProtKB-KW"/>
</dbReference>
<comment type="caution">
    <text evidence="4">The sequence shown here is derived from an EMBL/GenBank/DDBJ whole genome shotgun (WGS) entry which is preliminary data.</text>
</comment>
<comment type="similarity">
    <text evidence="1">Belongs to the eukaryotic ribosomal protein eL43 family.</text>
</comment>
<dbReference type="GO" id="GO:1990904">
    <property type="term" value="C:ribonucleoprotein complex"/>
    <property type="evidence" value="ECO:0007669"/>
    <property type="project" value="UniProtKB-KW"/>
</dbReference>
<dbReference type="OMA" id="EAMKRTC"/>
<dbReference type="EMBL" id="AFNH02000857">
    <property type="protein sequence ID" value="EZG55296.1"/>
    <property type="molecule type" value="Genomic_DNA"/>
</dbReference>